<feature type="signal peptide" evidence="2">
    <location>
        <begin position="1"/>
        <end position="18"/>
    </location>
</feature>
<evidence type="ECO:0000256" key="2">
    <source>
        <dbReference type="SAM" id="SignalP"/>
    </source>
</evidence>
<dbReference type="AlphaFoldDB" id="A0A137PBX7"/>
<feature type="compositionally biased region" description="Low complexity" evidence="1">
    <location>
        <begin position="90"/>
        <end position="159"/>
    </location>
</feature>
<evidence type="ECO:0000256" key="1">
    <source>
        <dbReference type="SAM" id="MobiDB-lite"/>
    </source>
</evidence>
<protein>
    <recommendedName>
        <fullName evidence="5">Extracellular membrane protein CFEM domain-containing protein</fullName>
    </recommendedName>
</protein>
<evidence type="ECO:0008006" key="5">
    <source>
        <dbReference type="Google" id="ProtNLM"/>
    </source>
</evidence>
<accession>A0A137PBX7</accession>
<evidence type="ECO:0000313" key="4">
    <source>
        <dbReference type="Proteomes" id="UP000070444"/>
    </source>
</evidence>
<organism evidence="3 4">
    <name type="scientific">Conidiobolus coronatus (strain ATCC 28846 / CBS 209.66 / NRRL 28638)</name>
    <name type="common">Delacroixia coronata</name>
    <dbReference type="NCBI Taxonomy" id="796925"/>
    <lineage>
        <taxon>Eukaryota</taxon>
        <taxon>Fungi</taxon>
        <taxon>Fungi incertae sedis</taxon>
        <taxon>Zoopagomycota</taxon>
        <taxon>Entomophthoromycotina</taxon>
        <taxon>Entomophthoromycetes</taxon>
        <taxon>Entomophthorales</taxon>
        <taxon>Ancylistaceae</taxon>
        <taxon>Conidiobolus</taxon>
    </lineage>
</organism>
<keyword evidence="2" id="KW-0732">Signal</keyword>
<gene>
    <name evidence="3" type="ORF">CONCODRAFT_77707</name>
</gene>
<dbReference type="Proteomes" id="UP000070444">
    <property type="component" value="Unassembled WGS sequence"/>
</dbReference>
<name>A0A137PBX7_CONC2</name>
<evidence type="ECO:0000313" key="3">
    <source>
        <dbReference type="EMBL" id="KXN72510.1"/>
    </source>
</evidence>
<dbReference type="EMBL" id="KQ964451">
    <property type="protein sequence ID" value="KXN72510.1"/>
    <property type="molecule type" value="Genomic_DNA"/>
</dbReference>
<feature type="region of interest" description="Disordered" evidence="1">
    <location>
        <begin position="79"/>
        <end position="167"/>
    </location>
</feature>
<proteinExistence type="predicted"/>
<dbReference type="OMA" id="CINACNG"/>
<reference evidence="3 4" key="1">
    <citation type="journal article" date="2015" name="Genome Biol. Evol.">
        <title>Phylogenomic analyses indicate that early fungi evolved digesting cell walls of algal ancestors of land plants.</title>
        <authorList>
            <person name="Chang Y."/>
            <person name="Wang S."/>
            <person name="Sekimoto S."/>
            <person name="Aerts A.L."/>
            <person name="Choi C."/>
            <person name="Clum A."/>
            <person name="LaButti K.M."/>
            <person name="Lindquist E.A."/>
            <person name="Yee Ngan C."/>
            <person name="Ohm R.A."/>
            <person name="Salamov A.A."/>
            <person name="Grigoriev I.V."/>
            <person name="Spatafora J.W."/>
            <person name="Berbee M.L."/>
        </authorList>
    </citation>
    <scope>NUCLEOTIDE SEQUENCE [LARGE SCALE GENOMIC DNA]</scope>
    <source>
        <strain evidence="3 4">NRRL 28638</strain>
    </source>
</reference>
<feature type="chain" id="PRO_5007294608" description="Extracellular membrane protein CFEM domain-containing protein" evidence="2">
    <location>
        <begin position="19"/>
        <end position="189"/>
    </location>
</feature>
<keyword evidence="4" id="KW-1185">Reference proteome</keyword>
<sequence length="189" mass="19154">MQKALLFSLLTAITYSQSAKNCGCKISDVTCLAKCFQLPDPTDDQSNKTNDCITTCTDNGGGDDCFNGCINQIFRDHQKNGQSSTGAPVQSPTPTTQPPTTISPSTTKKTTIFDASNTSTTSSNGASSSGSSSSASSDGSSSGSKASSTTRSSNSAQGSASIQPINSAKSSTAASALLVGLGFIASMFI</sequence>